<dbReference type="EMBL" id="JAHTGR010000001">
    <property type="protein sequence ID" value="MBV6319812.1"/>
    <property type="molecule type" value="Genomic_DNA"/>
</dbReference>
<reference evidence="1" key="1">
    <citation type="submission" date="2021-07" db="EMBL/GenBank/DDBJ databases">
        <title>Characterization of violacein-producing bacteria and related species.</title>
        <authorList>
            <person name="Wilson H.S."/>
            <person name="De Leon M.E."/>
        </authorList>
    </citation>
    <scope>NUCLEOTIDE SEQUENCE</scope>
    <source>
        <strain evidence="1">HSC-15S17</strain>
    </source>
</reference>
<dbReference type="InterPro" id="IPR005560">
    <property type="entry name" value="Csp_YhjQ"/>
</dbReference>
<organism evidence="1 2">
    <name type="scientific">Duganella violaceipulchra</name>
    <dbReference type="NCBI Taxonomy" id="2849652"/>
    <lineage>
        <taxon>Bacteria</taxon>
        <taxon>Pseudomonadati</taxon>
        <taxon>Pseudomonadota</taxon>
        <taxon>Betaproteobacteria</taxon>
        <taxon>Burkholderiales</taxon>
        <taxon>Oxalobacteraceae</taxon>
        <taxon>Telluria group</taxon>
        <taxon>Duganella</taxon>
    </lineage>
</organism>
<gene>
    <name evidence="1" type="ORF">KVP70_02605</name>
</gene>
<accession>A0AA41L3J2</accession>
<evidence type="ECO:0000313" key="1">
    <source>
        <dbReference type="EMBL" id="MBV6319812.1"/>
    </source>
</evidence>
<dbReference type="PANTHER" id="PTHR37310:SF1">
    <property type="entry name" value="CYTOPLASMIC PROTEIN"/>
    <property type="match status" value="1"/>
</dbReference>
<dbReference type="CDD" id="cd08026">
    <property type="entry name" value="DUF326"/>
    <property type="match status" value="1"/>
</dbReference>
<protein>
    <submittedName>
        <fullName evidence="1">Four-helix bundle copper-binding protein</fullName>
    </submittedName>
</protein>
<dbReference type="InterPro" id="IPR044543">
    <property type="entry name" value="YHJQ-like"/>
</dbReference>
<proteinExistence type="predicted"/>
<dbReference type="AlphaFoldDB" id="A0AA41L3J2"/>
<evidence type="ECO:0000313" key="2">
    <source>
        <dbReference type="Proteomes" id="UP001155901"/>
    </source>
</evidence>
<comment type="caution">
    <text evidence="1">The sequence shown here is derived from an EMBL/GenBank/DDBJ whole genome shotgun (WGS) entry which is preliminary data.</text>
</comment>
<name>A0AA41L3J2_9BURK</name>
<dbReference type="PANTHER" id="PTHR37310">
    <property type="entry name" value="CYTOPLASMIC PROTEIN-RELATED"/>
    <property type="match status" value="1"/>
</dbReference>
<dbReference type="Pfam" id="PF03860">
    <property type="entry name" value="Csp"/>
    <property type="match status" value="1"/>
</dbReference>
<sequence>MQDCIDACNNCHQACLQTALTQCLQMGGRHVEPDHFRLMMDCSSICELSANFQLGGSPFSRRLCALCAEICHACALSCRGLDDMEDCTRACEACEHSCRAMAG</sequence>
<dbReference type="Proteomes" id="UP001155901">
    <property type="component" value="Unassembled WGS sequence"/>
</dbReference>